<dbReference type="Proteomes" id="UP001595956">
    <property type="component" value="Unassembled WGS sequence"/>
</dbReference>
<protein>
    <recommendedName>
        <fullName evidence="3">TetR family transcriptional regulator</fullName>
    </recommendedName>
</protein>
<organism evidence="1 2">
    <name type="scientific">Nocardioides caricicola</name>
    <dbReference type="NCBI Taxonomy" id="634770"/>
    <lineage>
        <taxon>Bacteria</taxon>
        <taxon>Bacillati</taxon>
        <taxon>Actinomycetota</taxon>
        <taxon>Actinomycetes</taxon>
        <taxon>Propionibacteriales</taxon>
        <taxon>Nocardioidaceae</taxon>
        <taxon>Nocardioides</taxon>
    </lineage>
</organism>
<dbReference type="Gene3D" id="1.10.357.10">
    <property type="entry name" value="Tetracycline Repressor, domain 2"/>
    <property type="match status" value="1"/>
</dbReference>
<comment type="caution">
    <text evidence="1">The sequence shown here is derived from an EMBL/GenBank/DDBJ whole genome shotgun (WGS) entry which is preliminary data.</text>
</comment>
<name>A0ABW0MVT8_9ACTN</name>
<evidence type="ECO:0000313" key="1">
    <source>
        <dbReference type="EMBL" id="MFC5491523.1"/>
    </source>
</evidence>
<dbReference type="EMBL" id="JBHSMD010000001">
    <property type="protein sequence ID" value="MFC5491523.1"/>
    <property type="molecule type" value="Genomic_DNA"/>
</dbReference>
<proteinExistence type="predicted"/>
<evidence type="ECO:0000313" key="2">
    <source>
        <dbReference type="Proteomes" id="UP001595956"/>
    </source>
</evidence>
<reference evidence="2" key="1">
    <citation type="journal article" date="2019" name="Int. J. Syst. Evol. Microbiol.">
        <title>The Global Catalogue of Microorganisms (GCM) 10K type strain sequencing project: providing services to taxonomists for standard genome sequencing and annotation.</title>
        <authorList>
            <consortium name="The Broad Institute Genomics Platform"/>
            <consortium name="The Broad Institute Genome Sequencing Center for Infectious Disease"/>
            <person name="Wu L."/>
            <person name="Ma J."/>
        </authorList>
    </citation>
    <scope>NUCLEOTIDE SEQUENCE [LARGE SCALE GENOMIC DNA]</scope>
    <source>
        <strain evidence="2">KACC 13778</strain>
    </source>
</reference>
<sequence>MTTSPDARIPSPRSPFLIPDSAHPFDIYTDAVVHLLADRGIDRLSVRAIARWMGVTPAAVLQRHSQAQIREIVVARFGWRWVEWSCPRRDSGLPARLPTSADECHGVRVWQALGEISRGAALAGHPAPQSRLEQARRDEAEAVAVSLTRLIRRRPDPRETAGVLALVSGLRAEIAAAGSVVTSDVAAGILRDHVERLRQDGGVPGQPVRSA</sequence>
<accession>A0ABW0MVT8</accession>
<evidence type="ECO:0008006" key="3">
    <source>
        <dbReference type="Google" id="ProtNLM"/>
    </source>
</evidence>
<keyword evidence="2" id="KW-1185">Reference proteome</keyword>
<dbReference type="RefSeq" id="WP_345180688.1">
    <property type="nucleotide sequence ID" value="NZ_BAABFQ010000008.1"/>
</dbReference>
<gene>
    <name evidence="1" type="ORF">ACFPKY_00340</name>
</gene>